<proteinExistence type="predicted"/>
<sequence>MFVSDCFNTPHTSSEAETNIKTTDNTCFLIIHYIIRTTL</sequence>
<dbReference type="AlphaFoldDB" id="D1QNI0"/>
<reference evidence="1 2" key="1">
    <citation type="submission" date="2009-11" db="EMBL/GenBank/DDBJ databases">
        <authorList>
            <person name="Weinstock G."/>
            <person name="Sodergren E."/>
            <person name="Clifton S."/>
            <person name="Fulton L."/>
            <person name="Fulton B."/>
            <person name="Courtney L."/>
            <person name="Fronick C."/>
            <person name="Harrison M."/>
            <person name="Strong C."/>
            <person name="Farmer C."/>
            <person name="Delahaunty K."/>
            <person name="Markovic C."/>
            <person name="Hall O."/>
            <person name="Minx P."/>
            <person name="Tomlinson C."/>
            <person name="Mitreva M."/>
            <person name="Nelson J."/>
            <person name="Hou S."/>
            <person name="Wollam A."/>
            <person name="Pepin K.H."/>
            <person name="Johnson M."/>
            <person name="Bhonagiri V."/>
            <person name="Nash W.E."/>
            <person name="Warren W."/>
            <person name="Chinwalla A."/>
            <person name="Mardis E.R."/>
            <person name="Wilson R.K."/>
        </authorList>
    </citation>
    <scope>NUCLEOTIDE SEQUENCE [LARGE SCALE GENOMIC DNA]</scope>
    <source>
        <strain evidence="1 2">F0302</strain>
    </source>
</reference>
<evidence type="ECO:0000313" key="2">
    <source>
        <dbReference type="Proteomes" id="UP000004079"/>
    </source>
</evidence>
<organism evidence="1 2">
    <name type="scientific">Segatella oris F0302</name>
    <dbReference type="NCBI Taxonomy" id="649760"/>
    <lineage>
        <taxon>Bacteria</taxon>
        <taxon>Pseudomonadati</taxon>
        <taxon>Bacteroidota</taxon>
        <taxon>Bacteroidia</taxon>
        <taxon>Bacteroidales</taxon>
        <taxon>Prevotellaceae</taxon>
        <taxon>Segatella</taxon>
    </lineage>
</organism>
<comment type="caution">
    <text evidence="1">The sequence shown here is derived from an EMBL/GenBank/DDBJ whole genome shotgun (WGS) entry which is preliminary data.</text>
</comment>
<dbReference type="STRING" id="649760.HMPREF0971_00516"/>
<dbReference type="EMBL" id="ACUZ02000004">
    <property type="protein sequence ID" value="EFB33237.1"/>
    <property type="molecule type" value="Genomic_DNA"/>
</dbReference>
<accession>D1QNI0</accession>
<evidence type="ECO:0000313" key="1">
    <source>
        <dbReference type="EMBL" id="EFB33237.1"/>
    </source>
</evidence>
<protein>
    <submittedName>
        <fullName evidence="1">Uncharacterized protein</fullName>
    </submittedName>
</protein>
<dbReference type="Proteomes" id="UP000004079">
    <property type="component" value="Unassembled WGS sequence"/>
</dbReference>
<name>D1QNI0_9BACT</name>
<gene>
    <name evidence="1" type="ORF">HMPREF0971_00516</name>
</gene>
<dbReference type="HOGENOM" id="CLU_3314741_0_0_10"/>